<dbReference type="HOGENOM" id="CLU_2932059_0_0_11"/>
<gene>
    <name evidence="1" type="ORF">D805_1834</name>
</gene>
<evidence type="ECO:0000313" key="1">
    <source>
        <dbReference type="EMBL" id="AGH42101.1"/>
    </source>
</evidence>
<protein>
    <submittedName>
        <fullName evidence="1">Uncharacterized protein</fullName>
    </submittedName>
</protein>
<sequence>MQQQVTYRTSHESQLIAFIREHTTQLYRFWPDFEIQRAPFRFSTFYASKHTVTPPAHWFE</sequence>
<reference evidence="1 2" key="1">
    <citation type="journal article" date="2013" name="Genome Announc.">
        <title>Complete Genome Sequence of the Probiotic Bifidobacterium thermophilum Strain RBL67.</title>
        <authorList>
            <person name="Jans C."/>
            <person name="Lacroix C."/>
            <person name="Follador R."/>
            <person name="Stevens M.J."/>
        </authorList>
    </citation>
    <scope>NUCLEOTIDE SEQUENCE [LARGE SCALE GENOMIC DNA]</scope>
    <source>
        <strain evidence="1 2">RBL67</strain>
    </source>
</reference>
<name>M4REY3_9BIFI</name>
<organism evidence="1 2">
    <name type="scientific">Bifidobacterium thermophilum RBL67</name>
    <dbReference type="NCBI Taxonomy" id="1254439"/>
    <lineage>
        <taxon>Bacteria</taxon>
        <taxon>Bacillati</taxon>
        <taxon>Actinomycetota</taxon>
        <taxon>Actinomycetes</taxon>
        <taxon>Bifidobacteriales</taxon>
        <taxon>Bifidobacteriaceae</taxon>
        <taxon>Bifidobacterium</taxon>
    </lineage>
</organism>
<keyword evidence="2" id="KW-1185">Reference proteome</keyword>
<dbReference type="EMBL" id="CP004346">
    <property type="protein sequence ID" value="AGH42101.1"/>
    <property type="molecule type" value="Genomic_DNA"/>
</dbReference>
<dbReference type="PATRIC" id="fig|1254439.12.peg.1827"/>
<evidence type="ECO:0000313" key="2">
    <source>
        <dbReference type="Proteomes" id="UP000011835"/>
    </source>
</evidence>
<dbReference type="KEGG" id="btp:D805_1834"/>
<dbReference type="AlphaFoldDB" id="M4REY3"/>
<dbReference type="Proteomes" id="UP000011835">
    <property type="component" value="Chromosome"/>
</dbReference>
<proteinExistence type="predicted"/>
<accession>M4REY3</accession>